<dbReference type="EMBL" id="FO203522">
    <property type="protein sequence ID" value="CCO24885.1"/>
    <property type="molecule type" value="Genomic_DNA"/>
</dbReference>
<dbReference type="KEGG" id="dhy:DESAM_22618"/>
<dbReference type="STRING" id="1121451.DESAM_22618"/>
<keyword evidence="2" id="KW-1185">Reference proteome</keyword>
<gene>
    <name evidence="1" type="ORF">DESAM_22618</name>
</gene>
<accession>L0RF98</accession>
<sequence>MKSVENLRRPLNLLWLMESGKFQKKHMVVKWNSFDLFLIITTGFKSGRLDAESSGLPFFYNLKR</sequence>
<dbReference type="HOGENOM" id="CLU_2860393_0_0_7"/>
<evidence type="ECO:0000313" key="1">
    <source>
        <dbReference type="EMBL" id="CCO24885.1"/>
    </source>
</evidence>
<protein>
    <submittedName>
        <fullName evidence="1">Uncharacterized protein</fullName>
    </submittedName>
</protein>
<dbReference type="AlphaFoldDB" id="L0RF98"/>
<dbReference type="Proteomes" id="UP000010808">
    <property type="component" value="Chromosome"/>
</dbReference>
<organism evidence="1 2">
    <name type="scientific">Maridesulfovibrio hydrothermalis AM13 = DSM 14728</name>
    <dbReference type="NCBI Taxonomy" id="1121451"/>
    <lineage>
        <taxon>Bacteria</taxon>
        <taxon>Pseudomonadati</taxon>
        <taxon>Thermodesulfobacteriota</taxon>
        <taxon>Desulfovibrionia</taxon>
        <taxon>Desulfovibrionales</taxon>
        <taxon>Desulfovibrionaceae</taxon>
        <taxon>Maridesulfovibrio</taxon>
    </lineage>
</organism>
<proteinExistence type="predicted"/>
<reference evidence="1 2" key="1">
    <citation type="submission" date="2012-10" db="EMBL/GenBank/DDBJ databases">
        <authorList>
            <person name="Genoscope - CEA"/>
        </authorList>
    </citation>
    <scope>NUCLEOTIDE SEQUENCE [LARGE SCALE GENOMIC DNA]</scope>
    <source>
        <strain evidence="2">AM13 / DSM 14728</strain>
    </source>
</reference>
<name>L0RF98_9BACT</name>
<evidence type="ECO:0000313" key="2">
    <source>
        <dbReference type="Proteomes" id="UP000010808"/>
    </source>
</evidence>